<dbReference type="InterPro" id="IPR037175">
    <property type="entry name" value="KFase_sf"/>
</dbReference>
<dbReference type="EMBL" id="CYZX01000019">
    <property type="protein sequence ID" value="CUO89920.1"/>
    <property type="molecule type" value="Genomic_DNA"/>
</dbReference>
<dbReference type="EC" id="3.5.1.9" evidence="1"/>
<name>A0A174IYH9_9CLOT</name>
<evidence type="ECO:0000313" key="1">
    <source>
        <dbReference type="EMBL" id="CUO89920.1"/>
    </source>
</evidence>
<dbReference type="AlphaFoldDB" id="A0A174IYH9"/>
<dbReference type="PANTHER" id="PTHR31118:SF32">
    <property type="entry name" value="KYNURENINE FORMAMIDASE"/>
    <property type="match status" value="1"/>
</dbReference>
<dbReference type="OrthoDB" id="9796085at2"/>
<dbReference type="Gene3D" id="3.50.30.50">
    <property type="entry name" value="Putative cyclase"/>
    <property type="match status" value="1"/>
</dbReference>
<gene>
    <name evidence="1" type="primary">kynB</name>
    <name evidence="1" type="ORF">ERS852471_02554</name>
</gene>
<dbReference type="Pfam" id="PF04199">
    <property type="entry name" value="Cyclase"/>
    <property type="match status" value="1"/>
</dbReference>
<dbReference type="PANTHER" id="PTHR31118">
    <property type="entry name" value="CYCLASE-LIKE PROTEIN 2"/>
    <property type="match status" value="1"/>
</dbReference>
<accession>A0A174IYH9</accession>
<dbReference type="SUPFAM" id="SSF102198">
    <property type="entry name" value="Putative cyclase"/>
    <property type="match status" value="1"/>
</dbReference>
<dbReference type="GO" id="GO:0004061">
    <property type="term" value="F:arylformamidase activity"/>
    <property type="evidence" value="ECO:0007669"/>
    <property type="project" value="UniProtKB-EC"/>
</dbReference>
<dbReference type="RefSeq" id="WP_055267122.1">
    <property type="nucleotide sequence ID" value="NZ_CABIXQ010000019.1"/>
</dbReference>
<dbReference type="Proteomes" id="UP000095594">
    <property type="component" value="Unassembled WGS sequence"/>
</dbReference>
<protein>
    <submittedName>
        <fullName evidence="1">Cyclase family protein</fullName>
        <ecNumber evidence="1">3.5.1.9</ecNumber>
    </submittedName>
</protein>
<keyword evidence="1" id="KW-0378">Hydrolase</keyword>
<evidence type="ECO:0000313" key="2">
    <source>
        <dbReference type="Proteomes" id="UP000095594"/>
    </source>
</evidence>
<reference evidence="1 2" key="1">
    <citation type="submission" date="2015-09" db="EMBL/GenBank/DDBJ databases">
        <authorList>
            <consortium name="Pathogen Informatics"/>
        </authorList>
    </citation>
    <scope>NUCLEOTIDE SEQUENCE [LARGE SCALE GENOMIC DNA]</scope>
    <source>
        <strain evidence="1 2">2789STDY5834856</strain>
    </source>
</reference>
<dbReference type="GO" id="GO:0019441">
    <property type="term" value="P:L-tryptophan catabolic process to kynurenine"/>
    <property type="evidence" value="ECO:0007669"/>
    <property type="project" value="InterPro"/>
</dbReference>
<sequence length="207" mass="23954">MKFLDLSYEIDNGMPVYPGDEEVNLEKISDLNKDGYESITYSGTMHAGTHIDAPMHMIESDKYICDYPLDNFIGKGVLLDVRGQQEINLKDEYFKLIKENHIVLFYTGFDKKYGQKEYYENHPIITKEMAEFLVRKKVKMVGVDMPSPDRSPYEVHSILLNNNIFILENLTNLEKLIYEENFSVFAQPLKIKAEGSLVRAMAVFQGY</sequence>
<dbReference type="InterPro" id="IPR007325">
    <property type="entry name" value="KFase/CYL"/>
</dbReference>
<proteinExistence type="predicted"/>
<organism evidence="1 2">
    <name type="scientific">Clostridium disporicum</name>
    <dbReference type="NCBI Taxonomy" id="84024"/>
    <lineage>
        <taxon>Bacteria</taxon>
        <taxon>Bacillati</taxon>
        <taxon>Bacillota</taxon>
        <taxon>Clostridia</taxon>
        <taxon>Eubacteriales</taxon>
        <taxon>Clostridiaceae</taxon>
        <taxon>Clostridium</taxon>
    </lineage>
</organism>